<comment type="similarity">
    <text evidence="1">Belongs to the PAPS reductase family. CysD subfamily.</text>
</comment>
<dbReference type="Proteomes" id="UP000002429">
    <property type="component" value="Chromosome"/>
</dbReference>
<keyword evidence="13" id="KW-1185">Reference proteome</keyword>
<dbReference type="PANTHER" id="PTHR43196:SF1">
    <property type="entry name" value="SULFATE ADENYLYLTRANSFERASE SUBUNIT 2"/>
    <property type="match status" value="1"/>
</dbReference>
<dbReference type="GO" id="GO:0005524">
    <property type="term" value="F:ATP binding"/>
    <property type="evidence" value="ECO:0007669"/>
    <property type="project" value="UniProtKB-KW"/>
</dbReference>
<protein>
    <recommendedName>
        <fullName evidence="3">Sulfate adenylyltransferase subunit 2</fullName>
        <ecNumber evidence="2">2.7.7.4</ecNumber>
    </recommendedName>
    <alternativeName>
        <fullName evidence="8">ATP-sulfurylase small subunit</fullName>
    </alternativeName>
    <alternativeName>
        <fullName evidence="9">Sulfate adenylate transferase</fullName>
    </alternativeName>
</protein>
<dbReference type="InterPro" id="IPR014729">
    <property type="entry name" value="Rossmann-like_a/b/a_fold"/>
</dbReference>
<evidence type="ECO:0000313" key="12">
    <source>
        <dbReference type="EMBL" id="ABF09686.1"/>
    </source>
</evidence>
<dbReference type="PIRSF" id="PIRSF002936">
    <property type="entry name" value="CysDAde_trans"/>
    <property type="match status" value="1"/>
</dbReference>
<feature type="domain" description="Phosphoadenosine phosphosulphate reductase" evidence="11">
    <location>
        <begin position="48"/>
        <end position="276"/>
    </location>
</feature>
<keyword evidence="4 12" id="KW-0808">Transferase</keyword>
<dbReference type="HOGENOM" id="CLU_043026_0_0_4"/>
<dbReference type="eggNOG" id="COG0175">
    <property type="taxonomic scope" value="Bacteria"/>
</dbReference>
<dbReference type="RefSeq" id="WP_011517381.1">
    <property type="nucleotide sequence ID" value="NC_007973.1"/>
</dbReference>
<name>Q1LJJ0_CUPMC</name>
<sequence length="323" mass="36495">MGIMNDIASAGIPANVEHLLQVQNDHLDRLEAESIYIIREVVAECRNPALLFSGGKDSIVMLHLALKAFRLGDRKVELPFPLVHIDTGHNYPEVIQFRDQRVGELGARLVVGHVEDSIKRGTVRLRKETDSRNAAQAVTLLETIEAHKFDALMGGARRDEEKARAKERIFSFRDEFGQWDPKAQRPELWSLYNARMAQGEQMRVFPISNWTELDVWQYIARENLALPPIYYAHEREVVRKNGLLVPVTPITPKQDGDVSEVLSVRFRTVGDISCTCPVASTAATPVEIIAETAVTEITERGATRMDDQTSEASMERRKKEGYF</sequence>
<dbReference type="InterPro" id="IPR050128">
    <property type="entry name" value="Sulfate_adenylyltrnsfr_sub2"/>
</dbReference>
<gene>
    <name evidence="12" type="primary">cysD</name>
    <name evidence="12" type="ordered locus">Rmet_2813</name>
</gene>
<evidence type="ECO:0000256" key="2">
    <source>
        <dbReference type="ARBA" id="ARBA00012391"/>
    </source>
</evidence>
<evidence type="ECO:0000256" key="4">
    <source>
        <dbReference type="ARBA" id="ARBA00022679"/>
    </source>
</evidence>
<keyword evidence="5 12" id="KW-0548">Nucleotidyltransferase</keyword>
<evidence type="ECO:0000256" key="3">
    <source>
        <dbReference type="ARBA" id="ARBA00022004"/>
    </source>
</evidence>
<proteinExistence type="inferred from homology"/>
<evidence type="ECO:0000256" key="7">
    <source>
        <dbReference type="ARBA" id="ARBA00022840"/>
    </source>
</evidence>
<dbReference type="InterPro" id="IPR002500">
    <property type="entry name" value="PAPS_reduct_dom"/>
</dbReference>
<reference evidence="13" key="1">
    <citation type="journal article" date="2010" name="PLoS ONE">
        <title>The complete genome sequence of Cupriavidus metallidurans strain CH34, a master survivalist in harsh and anthropogenic environments.</title>
        <authorList>
            <person name="Janssen P.J."/>
            <person name="Van Houdt R."/>
            <person name="Moors H."/>
            <person name="Monsieurs P."/>
            <person name="Morin N."/>
            <person name="Michaux A."/>
            <person name="Benotmane M.A."/>
            <person name="Leys N."/>
            <person name="Vallaeys T."/>
            <person name="Lapidus A."/>
            <person name="Monchy S."/>
            <person name="Medigue C."/>
            <person name="Taghavi S."/>
            <person name="McCorkle S."/>
            <person name="Dunn J."/>
            <person name="van der Lelie D."/>
            <person name="Mergeay M."/>
        </authorList>
    </citation>
    <scope>NUCLEOTIDE SEQUENCE [LARGE SCALE GENOMIC DNA]</scope>
    <source>
        <strain evidence="13">ATCC 43123 / DSM 2839 / NBRC 102507 / CH34</strain>
    </source>
</reference>
<accession>Q1LJJ0</accession>
<organism evidence="12 13">
    <name type="scientific">Cupriavidus metallidurans (strain ATCC 43123 / DSM 2839 / NBRC 102507 / CH34)</name>
    <name type="common">Ralstonia metallidurans</name>
    <dbReference type="NCBI Taxonomy" id="266264"/>
    <lineage>
        <taxon>Bacteria</taxon>
        <taxon>Pseudomonadati</taxon>
        <taxon>Pseudomonadota</taxon>
        <taxon>Betaproteobacteria</taxon>
        <taxon>Burkholderiales</taxon>
        <taxon>Burkholderiaceae</taxon>
        <taxon>Cupriavidus</taxon>
    </lineage>
</organism>
<dbReference type="SUPFAM" id="SSF52402">
    <property type="entry name" value="Adenine nucleotide alpha hydrolases-like"/>
    <property type="match status" value="1"/>
</dbReference>
<keyword evidence="7" id="KW-0067">ATP-binding</keyword>
<dbReference type="GO" id="GO:0000103">
    <property type="term" value="P:sulfate assimilation"/>
    <property type="evidence" value="ECO:0007669"/>
    <property type="project" value="InterPro"/>
</dbReference>
<evidence type="ECO:0000256" key="1">
    <source>
        <dbReference type="ARBA" id="ARBA00008885"/>
    </source>
</evidence>
<evidence type="ECO:0000256" key="8">
    <source>
        <dbReference type="ARBA" id="ARBA00030256"/>
    </source>
</evidence>
<dbReference type="STRING" id="266264.Rmet_2813"/>
<evidence type="ECO:0000259" key="11">
    <source>
        <dbReference type="Pfam" id="PF01507"/>
    </source>
</evidence>
<evidence type="ECO:0000256" key="6">
    <source>
        <dbReference type="ARBA" id="ARBA00022741"/>
    </source>
</evidence>
<dbReference type="GO" id="GO:0004781">
    <property type="term" value="F:sulfate adenylyltransferase (ATP) activity"/>
    <property type="evidence" value="ECO:0007669"/>
    <property type="project" value="UniProtKB-EC"/>
</dbReference>
<evidence type="ECO:0000313" key="13">
    <source>
        <dbReference type="Proteomes" id="UP000002429"/>
    </source>
</evidence>
<dbReference type="Pfam" id="PF01507">
    <property type="entry name" value="PAPS_reduct"/>
    <property type="match status" value="1"/>
</dbReference>
<dbReference type="AlphaFoldDB" id="Q1LJJ0"/>
<keyword evidence="6" id="KW-0547">Nucleotide-binding</keyword>
<dbReference type="NCBIfam" id="NF009214">
    <property type="entry name" value="PRK12563.1"/>
    <property type="match status" value="1"/>
</dbReference>
<dbReference type="NCBIfam" id="NF003587">
    <property type="entry name" value="PRK05253.1"/>
    <property type="match status" value="1"/>
</dbReference>
<dbReference type="PANTHER" id="PTHR43196">
    <property type="entry name" value="SULFATE ADENYLYLTRANSFERASE SUBUNIT 2"/>
    <property type="match status" value="1"/>
</dbReference>
<dbReference type="EC" id="2.7.7.4" evidence="2"/>
<dbReference type="KEGG" id="rme:Rmet_2813"/>
<dbReference type="EMBL" id="CP000352">
    <property type="protein sequence ID" value="ABF09686.1"/>
    <property type="molecule type" value="Genomic_DNA"/>
</dbReference>
<evidence type="ECO:0000256" key="5">
    <source>
        <dbReference type="ARBA" id="ARBA00022695"/>
    </source>
</evidence>
<dbReference type="Gene3D" id="3.40.50.620">
    <property type="entry name" value="HUPs"/>
    <property type="match status" value="1"/>
</dbReference>
<dbReference type="InterPro" id="IPR011784">
    <property type="entry name" value="SO4_adenylTrfase_ssu"/>
</dbReference>
<feature type="region of interest" description="Disordered" evidence="10">
    <location>
        <begin position="300"/>
        <end position="323"/>
    </location>
</feature>
<evidence type="ECO:0000256" key="9">
    <source>
        <dbReference type="ARBA" id="ARBA00031812"/>
    </source>
</evidence>
<evidence type="ECO:0000256" key="10">
    <source>
        <dbReference type="SAM" id="MobiDB-lite"/>
    </source>
</evidence>